<dbReference type="AlphaFoldDB" id="A0A0D9QL56"/>
<dbReference type="OrthoDB" id="379794at2759"/>
<proteinExistence type="predicted"/>
<organism evidence="1 2">
    <name type="scientific">Plasmodium fragile</name>
    <dbReference type="NCBI Taxonomy" id="5857"/>
    <lineage>
        <taxon>Eukaryota</taxon>
        <taxon>Sar</taxon>
        <taxon>Alveolata</taxon>
        <taxon>Apicomplexa</taxon>
        <taxon>Aconoidasida</taxon>
        <taxon>Haemosporida</taxon>
        <taxon>Plasmodiidae</taxon>
        <taxon>Plasmodium</taxon>
        <taxon>Plasmodium (Plasmodium)</taxon>
    </lineage>
</organism>
<evidence type="ECO:0000313" key="1">
    <source>
        <dbReference type="EMBL" id="KJP87749.1"/>
    </source>
</evidence>
<sequence>MAPELFNEVDFIEKHYNFKNSEAGSTLDENEENKIIQLITICKNKIEGGGAAAVEQREAHLSNYIKALKIIIFYIPHNDSIKKKITDRKTYQSLFLGRQYNADAVNSLSGNGSSNLEREETIGNLSPYTDVDKYELIFLINLVTHNENNSEIFAFLYPFYFYHIIMKGLNKDYIFMLLNNFIINERTYEQLCNVEDFSFVLFLSLWDLLKKIKKKATICNYFYIFIENSLKNENKLFLHILQNMKLLYVDFYAHTEKMNQNVFLFFKKNIVLSKWKIVHKGENKNYLFKYIALMFKLIYETVYNILDEKNLESEQICKYQHVYKNTVEHIKESLTYINNVNYFDNFQNAHIEMYHKNVLFMDMFVYHKKKFSLEIFKLILFISNIFSDRYEELDYLSCPEKKNFLDIIFTYLKTILQVRSDHLSKKEEMLYHKFVLNRYILSFVANFCVNREVSNYVKRINGLDVLRKYMYIDDRDTCLAEYSILAIKHIKENENLDDF</sequence>
<gene>
    <name evidence="1" type="ORF">AK88_02644</name>
</gene>
<accession>A0A0D9QL56</accession>
<dbReference type="OMA" id="TICNYFY"/>
<dbReference type="VEuPathDB" id="PlasmoDB:AK88_02644"/>
<name>A0A0D9QL56_PLAFR</name>
<dbReference type="EMBL" id="KQ001670">
    <property type="protein sequence ID" value="KJP87749.1"/>
    <property type="molecule type" value="Genomic_DNA"/>
</dbReference>
<dbReference type="Proteomes" id="UP000054561">
    <property type="component" value="Unassembled WGS sequence"/>
</dbReference>
<keyword evidence="2" id="KW-1185">Reference proteome</keyword>
<dbReference type="GeneID" id="24267958"/>
<dbReference type="RefSeq" id="XP_012335692.1">
    <property type="nucleotide sequence ID" value="XM_012480269.1"/>
</dbReference>
<reference evidence="1 2" key="1">
    <citation type="submission" date="2014-03" db="EMBL/GenBank/DDBJ databases">
        <title>The Genome Sequence of Plasmodium fragile nilgiri.</title>
        <authorList>
            <consortium name="The Broad Institute Genomics Platform"/>
            <consortium name="The Broad Institute Genome Sequencing Center for Infectious Disease"/>
            <person name="Neafsey D."/>
            <person name="Duraisingh M."/>
            <person name="Young S.K."/>
            <person name="Zeng Q."/>
            <person name="Gargeya S."/>
            <person name="Abouelleil A."/>
            <person name="Alvarado L."/>
            <person name="Chapman S.B."/>
            <person name="Gainer-Dewar J."/>
            <person name="Goldberg J."/>
            <person name="Griggs A."/>
            <person name="Gujja S."/>
            <person name="Hansen M."/>
            <person name="Howarth C."/>
            <person name="Imamovic A."/>
            <person name="Larimer J."/>
            <person name="Pearson M."/>
            <person name="Poon T.W."/>
            <person name="Priest M."/>
            <person name="Roberts A."/>
            <person name="Saif S."/>
            <person name="Shea T."/>
            <person name="Sykes S."/>
            <person name="Wortman J."/>
            <person name="Nusbaum C."/>
            <person name="Birren B."/>
        </authorList>
    </citation>
    <scope>NUCLEOTIDE SEQUENCE [LARGE SCALE GENOMIC DNA]</scope>
    <source>
        <strain evidence="2">nilgiri</strain>
    </source>
</reference>
<protein>
    <submittedName>
        <fullName evidence="1">Uncharacterized protein</fullName>
    </submittedName>
</protein>
<evidence type="ECO:0000313" key="2">
    <source>
        <dbReference type="Proteomes" id="UP000054561"/>
    </source>
</evidence>